<feature type="binding site" evidence="1">
    <location>
        <position position="54"/>
    </location>
    <ligand>
        <name>Fe cation</name>
        <dbReference type="ChEBI" id="CHEBI:24875"/>
    </ligand>
</feature>
<dbReference type="GO" id="GO:0005886">
    <property type="term" value="C:plasma membrane"/>
    <property type="evidence" value="ECO:0007669"/>
    <property type="project" value="UniProtKB-SubCell"/>
</dbReference>
<sequence>MNARQRTRAWARRGAIATVLGGVLLSSLAVVLSLPTWIQFLPFGISVVVLGLPHGAVDHLVIPRARGEHPRWRSMLGVGILYLLVGGVYTLLWLLEPAVAFGAFILVTALHWGQGDVYALRVFEETTHLENGFNRAATLAVRGSIPMLVPLVAFPGEYERVATAIVGLVDPSAVTALEPAFTRTGRLVVAFGLGTLILATLVMGFVRTNGDRRPWFIDAAETIGLVGYFALVPPILAIGLYFCLWHSLRHILRTMLLDPVARGALEDGDSRRAWRRFARDATPLTLGGLAVIGLLALALPQAPGGLDETLGLYLIGIAVLTLPHVVVVALLDRIEGVWR</sequence>
<gene>
    <name evidence="2" type="ORF">OB919_10835</name>
</gene>
<evidence type="ECO:0000256" key="1">
    <source>
        <dbReference type="HAMAP-Rule" id="MF_02093"/>
    </source>
</evidence>
<dbReference type="EMBL" id="JAOPJZ010000007">
    <property type="protein sequence ID" value="MCU4752477.1"/>
    <property type="molecule type" value="Genomic_DNA"/>
</dbReference>
<feature type="binding site" evidence="1">
    <location>
        <position position="111"/>
    </location>
    <ligand>
        <name>Fe cation</name>
        <dbReference type="ChEBI" id="CHEBI:24875"/>
    </ligand>
</feature>
<accession>A0AAP2Z866</accession>
<dbReference type="HAMAP" id="MF_02093">
    <property type="entry name" value="Beta_carotene_diox"/>
    <property type="match status" value="1"/>
</dbReference>
<organism evidence="2 3">
    <name type="scientific">Natronosalvus hydrolyticus</name>
    <dbReference type="NCBI Taxonomy" id="2979988"/>
    <lineage>
        <taxon>Archaea</taxon>
        <taxon>Methanobacteriati</taxon>
        <taxon>Methanobacteriota</taxon>
        <taxon>Stenosarchaea group</taxon>
        <taxon>Halobacteria</taxon>
        <taxon>Halobacteriales</taxon>
        <taxon>Natrialbaceae</taxon>
        <taxon>Natronosalvus</taxon>
    </lineage>
</organism>
<dbReference type="EC" id="1.13.11.63" evidence="1"/>
<comment type="caution">
    <text evidence="2">The sequence shown here is derived from an EMBL/GenBank/DDBJ whole genome shotgun (WGS) entry which is preliminary data.</text>
</comment>
<feature type="transmembrane region" description="Helical" evidence="1">
    <location>
        <begin position="74"/>
        <end position="95"/>
    </location>
</feature>
<dbReference type="Proteomes" id="UP001321047">
    <property type="component" value="Unassembled WGS sequence"/>
</dbReference>
<name>A0AAP2Z866_9EURY</name>
<keyword evidence="1" id="KW-0223">Dioxygenase</keyword>
<feature type="binding site" evidence="1">
    <location>
        <position position="246"/>
    </location>
    <ligand>
        <name>Fe cation</name>
        <dbReference type="ChEBI" id="CHEBI:24875"/>
    </ligand>
</feature>
<dbReference type="GO" id="GO:0016121">
    <property type="term" value="P:carotene catabolic process"/>
    <property type="evidence" value="ECO:0007669"/>
    <property type="project" value="UniProtKB-UniRule"/>
</dbReference>
<dbReference type="AlphaFoldDB" id="A0AAP2Z866"/>
<feature type="transmembrane region" description="Helical" evidence="1">
    <location>
        <begin position="226"/>
        <end position="245"/>
    </location>
</feature>
<evidence type="ECO:0000313" key="2">
    <source>
        <dbReference type="EMBL" id="MCU4752477.1"/>
    </source>
</evidence>
<reference evidence="2 3" key="1">
    <citation type="submission" date="2022-09" db="EMBL/GenBank/DDBJ databases">
        <title>Enrichment on poylsaccharides allowed isolation of novel metabolic and taxonomic groups of Haloarchaea.</title>
        <authorList>
            <person name="Sorokin D.Y."/>
            <person name="Elcheninov A.G."/>
            <person name="Khizhniak T.V."/>
            <person name="Kolganova T.V."/>
            <person name="Kublanov I.V."/>
        </authorList>
    </citation>
    <scope>NUCLEOTIDE SEQUENCE [LARGE SCALE GENOMIC DNA]</scope>
    <source>
        <strain evidence="2 3">AArc-curdl1</strain>
    </source>
</reference>
<keyword evidence="1" id="KW-1003">Cell membrane</keyword>
<keyword evidence="1" id="KW-0560">Oxidoreductase</keyword>
<feature type="transmembrane region" description="Helical" evidence="1">
    <location>
        <begin position="281"/>
        <end position="299"/>
    </location>
</feature>
<feature type="transmembrane region" description="Helical" evidence="1">
    <location>
        <begin position="101"/>
        <end position="120"/>
    </location>
</feature>
<comment type="catalytic activity">
    <reaction evidence="1">
        <text>all-trans-beta-carotene + O2 = 2 all-trans-retinal</text>
        <dbReference type="Rhea" id="RHEA:32887"/>
        <dbReference type="ChEBI" id="CHEBI:15379"/>
        <dbReference type="ChEBI" id="CHEBI:17579"/>
        <dbReference type="ChEBI" id="CHEBI:17898"/>
        <dbReference type="EC" id="1.13.11.63"/>
    </reaction>
</comment>
<dbReference type="Pfam" id="PF15461">
    <property type="entry name" value="BCD"/>
    <property type="match status" value="1"/>
</dbReference>
<proteinExistence type="inferred from homology"/>
<feature type="transmembrane region" description="Helical" evidence="1">
    <location>
        <begin position="43"/>
        <end position="62"/>
    </location>
</feature>
<keyword evidence="1" id="KW-0472">Membrane</keyword>
<dbReference type="GO" id="GO:0010436">
    <property type="term" value="F:carotenoid dioxygenase activity"/>
    <property type="evidence" value="ECO:0007669"/>
    <property type="project" value="UniProtKB-UniRule"/>
</dbReference>
<dbReference type="GO" id="GO:0005506">
    <property type="term" value="F:iron ion binding"/>
    <property type="evidence" value="ECO:0007669"/>
    <property type="project" value="UniProtKB-UniRule"/>
</dbReference>
<comment type="cofactor">
    <cofactor evidence="1">
        <name>Fe(2+)</name>
        <dbReference type="ChEBI" id="CHEBI:29033"/>
    </cofactor>
</comment>
<feature type="transmembrane region" description="Helical" evidence="1">
    <location>
        <begin position="187"/>
        <end position="206"/>
    </location>
</feature>
<keyword evidence="3" id="KW-1185">Reference proteome</keyword>
<comment type="subcellular location">
    <subcellularLocation>
        <location evidence="1">Cell membrane</location>
        <topology evidence="1">Multi-pass membrane protein</topology>
    </subcellularLocation>
</comment>
<protein>
    <recommendedName>
        <fullName evidence="1">Probable beta-carotene 15,15'-dioxygenase</fullName>
        <ecNumber evidence="1">1.13.11.63</ecNumber>
    </recommendedName>
</protein>
<keyword evidence="1" id="KW-1133">Transmembrane helix</keyword>
<feature type="transmembrane region" description="Helical" evidence="1">
    <location>
        <begin position="311"/>
        <end position="331"/>
    </location>
</feature>
<comment type="similarity">
    <text evidence="1">Belongs to the Brp/Blh beta-carotene diooxygenase family.</text>
</comment>
<dbReference type="InterPro" id="IPR022270">
    <property type="entry name" value="Blh_diox"/>
</dbReference>
<dbReference type="GO" id="GO:0003834">
    <property type="term" value="F:beta-carotene 15,15'-dioxygenase activity"/>
    <property type="evidence" value="ECO:0007669"/>
    <property type="project" value="UniProtKB-EC"/>
</dbReference>
<evidence type="ECO:0000313" key="3">
    <source>
        <dbReference type="Proteomes" id="UP001321047"/>
    </source>
</evidence>
<keyword evidence="1" id="KW-0408">Iron</keyword>
<feature type="binding site" evidence="1">
    <location>
        <position position="250"/>
    </location>
    <ligand>
        <name>Fe cation</name>
        <dbReference type="ChEBI" id="CHEBI:24875"/>
    </ligand>
</feature>
<dbReference type="NCBIfam" id="TIGR03753">
    <property type="entry name" value="blh_monoox"/>
    <property type="match status" value="1"/>
</dbReference>
<keyword evidence="1" id="KW-0479">Metal-binding</keyword>
<keyword evidence="1" id="KW-0812">Transmembrane</keyword>
<comment type="function">
    <text evidence="1">Catalyzes the cleavage of beta-carotene at its central double bond (15,15') to yield two molecules of all-trans-retinal.</text>
</comment>